<accession>A0A379FTY4</accession>
<name>A0A379FTY4_PRORE</name>
<feature type="coiled-coil region" evidence="1">
    <location>
        <begin position="88"/>
        <end position="126"/>
    </location>
</feature>
<dbReference type="PROSITE" id="PS51257">
    <property type="entry name" value="PROKAR_LIPOPROTEIN"/>
    <property type="match status" value="1"/>
</dbReference>
<evidence type="ECO:0000256" key="1">
    <source>
        <dbReference type="SAM" id="Coils"/>
    </source>
</evidence>
<organism evidence="2 3">
    <name type="scientific">Providencia rettgeri</name>
    <dbReference type="NCBI Taxonomy" id="587"/>
    <lineage>
        <taxon>Bacteria</taxon>
        <taxon>Pseudomonadati</taxon>
        <taxon>Pseudomonadota</taxon>
        <taxon>Gammaproteobacteria</taxon>
        <taxon>Enterobacterales</taxon>
        <taxon>Morganellaceae</taxon>
        <taxon>Providencia</taxon>
    </lineage>
</organism>
<dbReference type="RefSeq" id="WP_115167608.1">
    <property type="nucleotide sequence ID" value="NZ_JAQMZP010000026.1"/>
</dbReference>
<protein>
    <recommendedName>
        <fullName evidence="4">Lipoprotein</fullName>
    </recommendedName>
</protein>
<gene>
    <name evidence="2" type="ORF">NCTC11801_03113</name>
</gene>
<dbReference type="EMBL" id="UGTZ01000001">
    <property type="protein sequence ID" value="SUC32138.1"/>
    <property type="molecule type" value="Genomic_DNA"/>
</dbReference>
<proteinExistence type="predicted"/>
<dbReference type="AlphaFoldDB" id="A0A379FTY4"/>
<evidence type="ECO:0008006" key="4">
    <source>
        <dbReference type="Google" id="ProtNLM"/>
    </source>
</evidence>
<evidence type="ECO:0000313" key="3">
    <source>
        <dbReference type="Proteomes" id="UP000254208"/>
    </source>
</evidence>
<keyword evidence="1" id="KW-0175">Coiled coil</keyword>
<sequence length="472" mass="55498">MKNICVILFPISLLLTGCDNTIQQVKDMSPQGFSQYTYQQLLDHRNVCKSITWSTENTAYQHVIYTCELHKGKNYFNYNESTRQELYNKTYEHETERLQQQAQSIRDNINRNLTQLHKEIQQVEKLQQYSGNLFAIKAPSSIEQKVLQDTFSSYYQQNKNMPDIQSIVSTLPNRHLPPNSTVHYLTIINFDHYQHYQELYLYFHHPEVKTQIQEMLDMAKSRMSSHCISAELDKQKAIYKEKVRNDKVFLDAKKAQYIKKEKENCERSSERYIRFDPDHLKTCESRISFSEYEYVESESSKRYQQDIETLRNNATIHCEKPIIEKWQAFDQTLTTLSDAMLSLKNTLAERESTALKQKMQRYQEKLNNLAPEKQNKVIDAQAKLAAENAVKDYLQQYPDKGVERIIWEYNKGTNSYFLKEKQLIEKTKEGKVISTQPIDMSQLIAGSLRNIDNVDDYMAMGDPFRLPAISVQ</sequence>
<dbReference type="Proteomes" id="UP000254208">
    <property type="component" value="Unassembled WGS sequence"/>
</dbReference>
<evidence type="ECO:0000313" key="2">
    <source>
        <dbReference type="EMBL" id="SUC32138.1"/>
    </source>
</evidence>
<reference evidence="2 3" key="1">
    <citation type="submission" date="2018-06" db="EMBL/GenBank/DDBJ databases">
        <authorList>
            <consortium name="Pathogen Informatics"/>
            <person name="Doyle S."/>
        </authorList>
    </citation>
    <scope>NUCLEOTIDE SEQUENCE [LARGE SCALE GENOMIC DNA]</scope>
    <source>
        <strain evidence="2 3">NCTC11801</strain>
    </source>
</reference>